<dbReference type="Proteomes" id="UP000719412">
    <property type="component" value="Unassembled WGS sequence"/>
</dbReference>
<dbReference type="AlphaFoldDB" id="A0A8J6LDY6"/>
<protein>
    <submittedName>
        <fullName evidence="2">Uncharacterized protein</fullName>
    </submittedName>
</protein>
<gene>
    <name evidence="2" type="ORF">GEV33_013265</name>
</gene>
<sequence>MLGYMRERERGSEGEREESANGWYGRLRRYTQEQKTKGRWERKKVTGLRRQRKKNEKNDEAPGKVCEQEKLEVNIEETKMMVINKRMKKSEENEWNWEGREIEQINEFKYLDYTFNERATDKTHIREIVRKANKEKKEREGVEKLKAKGRWMNVELSERDKGTDKQARRETITEAIYNRKYETCMTEEIPEYLGRQSARERKMMARFRFRFGNEARKNKYWMEGEERRCKGVMGFHVGRRDPSQKSSRETDARMADLRLSRITRARSPLNRRTPPQLPRHEGKTFISGLPSRSETGRYQGGQLFVSSLSSFGLAFFLFCSRMTTRKVGAGWSLPGVDQLGPPQIAATAVRTVNTWAAVKNEDEG</sequence>
<reference evidence="2" key="1">
    <citation type="journal article" date="2020" name="J Insects Food Feed">
        <title>The yellow mealworm (Tenebrio molitor) genome: a resource for the emerging insects as food and feed industry.</title>
        <authorList>
            <person name="Eriksson T."/>
            <person name="Andere A."/>
            <person name="Kelstrup H."/>
            <person name="Emery V."/>
            <person name="Picard C."/>
        </authorList>
    </citation>
    <scope>NUCLEOTIDE SEQUENCE</scope>
    <source>
        <strain evidence="2">Stoneville</strain>
        <tissue evidence="2">Whole head</tissue>
    </source>
</reference>
<feature type="region of interest" description="Disordered" evidence="1">
    <location>
        <begin position="1"/>
        <end position="65"/>
    </location>
</feature>
<organism evidence="2 3">
    <name type="scientific">Tenebrio molitor</name>
    <name type="common">Yellow mealworm beetle</name>
    <dbReference type="NCBI Taxonomy" id="7067"/>
    <lineage>
        <taxon>Eukaryota</taxon>
        <taxon>Metazoa</taxon>
        <taxon>Ecdysozoa</taxon>
        <taxon>Arthropoda</taxon>
        <taxon>Hexapoda</taxon>
        <taxon>Insecta</taxon>
        <taxon>Pterygota</taxon>
        <taxon>Neoptera</taxon>
        <taxon>Endopterygota</taxon>
        <taxon>Coleoptera</taxon>
        <taxon>Polyphaga</taxon>
        <taxon>Cucujiformia</taxon>
        <taxon>Tenebrionidae</taxon>
        <taxon>Tenebrio</taxon>
    </lineage>
</organism>
<reference evidence="2" key="2">
    <citation type="submission" date="2021-08" db="EMBL/GenBank/DDBJ databases">
        <authorList>
            <person name="Eriksson T."/>
        </authorList>
    </citation>
    <scope>NUCLEOTIDE SEQUENCE</scope>
    <source>
        <strain evidence="2">Stoneville</strain>
        <tissue evidence="2">Whole head</tissue>
    </source>
</reference>
<feature type="compositionally biased region" description="Basic residues" evidence="1">
    <location>
        <begin position="40"/>
        <end position="55"/>
    </location>
</feature>
<name>A0A8J6LDY6_TENMO</name>
<dbReference type="EMBL" id="JABDTM020028082">
    <property type="protein sequence ID" value="KAH0809526.1"/>
    <property type="molecule type" value="Genomic_DNA"/>
</dbReference>
<keyword evidence="3" id="KW-1185">Reference proteome</keyword>
<comment type="caution">
    <text evidence="2">The sequence shown here is derived from an EMBL/GenBank/DDBJ whole genome shotgun (WGS) entry which is preliminary data.</text>
</comment>
<feature type="compositionally biased region" description="Basic and acidic residues" evidence="1">
    <location>
        <begin position="30"/>
        <end position="39"/>
    </location>
</feature>
<feature type="region of interest" description="Disordered" evidence="1">
    <location>
        <begin position="268"/>
        <end position="292"/>
    </location>
</feature>
<evidence type="ECO:0000256" key="1">
    <source>
        <dbReference type="SAM" id="MobiDB-lite"/>
    </source>
</evidence>
<accession>A0A8J6LDY6</accession>
<feature type="compositionally biased region" description="Basic and acidic residues" evidence="1">
    <location>
        <begin position="1"/>
        <end position="19"/>
    </location>
</feature>
<proteinExistence type="predicted"/>
<evidence type="ECO:0000313" key="3">
    <source>
        <dbReference type="Proteomes" id="UP000719412"/>
    </source>
</evidence>
<evidence type="ECO:0000313" key="2">
    <source>
        <dbReference type="EMBL" id="KAH0809526.1"/>
    </source>
</evidence>
<feature type="compositionally biased region" description="Basic and acidic residues" evidence="1">
    <location>
        <begin position="56"/>
        <end position="65"/>
    </location>
</feature>